<dbReference type="Pfam" id="PF12685">
    <property type="entry name" value="SpoIIIAH"/>
    <property type="match status" value="1"/>
</dbReference>
<dbReference type="InterPro" id="IPR024232">
    <property type="entry name" value="SpoIIIAH"/>
</dbReference>
<keyword evidence="3" id="KW-1133">Transmembrane helix</keyword>
<feature type="transmembrane region" description="Helical" evidence="3">
    <location>
        <begin position="7"/>
        <end position="26"/>
    </location>
</feature>
<evidence type="ECO:0000256" key="1">
    <source>
        <dbReference type="SAM" id="Coils"/>
    </source>
</evidence>
<dbReference type="AlphaFoldDB" id="A0A927H7F9"/>
<evidence type="ECO:0000313" key="5">
    <source>
        <dbReference type="Proteomes" id="UP000632125"/>
    </source>
</evidence>
<evidence type="ECO:0000313" key="4">
    <source>
        <dbReference type="EMBL" id="MBD2869554.1"/>
    </source>
</evidence>
<keyword evidence="3" id="KW-0472">Membrane</keyword>
<dbReference type="Gene3D" id="1.10.287.4300">
    <property type="entry name" value="Stage III sporulation protein AH-like"/>
    <property type="match status" value="1"/>
</dbReference>
<evidence type="ECO:0000256" key="3">
    <source>
        <dbReference type="SAM" id="Phobius"/>
    </source>
</evidence>
<organism evidence="4 5">
    <name type="scientific">Paenibacillus arenilitoris</name>
    <dbReference type="NCBI Taxonomy" id="2772299"/>
    <lineage>
        <taxon>Bacteria</taxon>
        <taxon>Bacillati</taxon>
        <taxon>Bacillota</taxon>
        <taxon>Bacilli</taxon>
        <taxon>Bacillales</taxon>
        <taxon>Paenibacillaceae</taxon>
        <taxon>Paenibacillus</taxon>
    </lineage>
</organism>
<dbReference type="RefSeq" id="WP_190861765.1">
    <property type="nucleotide sequence ID" value="NZ_JACXIY010000015.1"/>
</dbReference>
<name>A0A927H7F9_9BACL</name>
<dbReference type="Proteomes" id="UP000632125">
    <property type="component" value="Unassembled WGS sequence"/>
</dbReference>
<protein>
    <submittedName>
        <fullName evidence="4">SpoIIIAH-like family protein</fullName>
    </submittedName>
</protein>
<sequence>MNTKRQTVWLVSMLSLMVVLSAYYLFTQDMESPEVLTDGTQTEQGAQNATEASAEGDGLVVNEVEQPGGEGTAISEAEQKILDQVEEQGLASGGIFSELLAKREMENAEAENRIMAAISQTQSKEEEAVAAAAELEQLEDKNARITNLESELMKSYEMALVAEEGDRLKVVVTSEKLEKKQAADIIKLVMSTMEVDANQVSVQYVP</sequence>
<feature type="region of interest" description="Disordered" evidence="2">
    <location>
        <begin position="40"/>
        <end position="59"/>
    </location>
</feature>
<feature type="coiled-coil region" evidence="1">
    <location>
        <begin position="100"/>
        <end position="158"/>
    </location>
</feature>
<comment type="caution">
    <text evidence="4">The sequence shown here is derived from an EMBL/GenBank/DDBJ whole genome shotgun (WGS) entry which is preliminary data.</text>
</comment>
<evidence type="ECO:0000256" key="2">
    <source>
        <dbReference type="SAM" id="MobiDB-lite"/>
    </source>
</evidence>
<dbReference type="EMBL" id="JACXIY010000015">
    <property type="protein sequence ID" value="MBD2869554.1"/>
    <property type="molecule type" value="Genomic_DNA"/>
</dbReference>
<feature type="compositionally biased region" description="Polar residues" evidence="2">
    <location>
        <begin position="40"/>
        <end position="51"/>
    </location>
</feature>
<reference evidence="4" key="1">
    <citation type="submission" date="2020-09" db="EMBL/GenBank/DDBJ databases">
        <title>A novel bacterium of genus Paenibacillus, isolated from South China Sea.</title>
        <authorList>
            <person name="Huang H."/>
            <person name="Mo K."/>
            <person name="Hu Y."/>
        </authorList>
    </citation>
    <scope>NUCLEOTIDE SEQUENCE</scope>
    <source>
        <strain evidence="4">IB182493</strain>
    </source>
</reference>
<proteinExistence type="predicted"/>
<keyword evidence="5" id="KW-1185">Reference proteome</keyword>
<keyword evidence="1" id="KW-0175">Coiled coil</keyword>
<keyword evidence="3" id="KW-0812">Transmembrane</keyword>
<gene>
    <name evidence="4" type="ORF">IDH41_13270</name>
</gene>
<accession>A0A927H7F9</accession>
<dbReference type="InterPro" id="IPR038503">
    <property type="entry name" value="SpoIIIAH_sf"/>
</dbReference>